<comment type="caution">
    <text evidence="1">The sequence shown here is derived from an EMBL/GenBank/DDBJ whole genome shotgun (WGS) entry which is preliminary data.</text>
</comment>
<dbReference type="EMBL" id="BMMV01000007">
    <property type="protein sequence ID" value="GGJ92854.1"/>
    <property type="molecule type" value="Genomic_DNA"/>
</dbReference>
<dbReference type="Proteomes" id="UP000660265">
    <property type="component" value="Unassembled WGS sequence"/>
</dbReference>
<name>A0ABQ2E3F8_9ACTN</name>
<evidence type="ECO:0000313" key="2">
    <source>
        <dbReference type="Proteomes" id="UP000660265"/>
    </source>
</evidence>
<gene>
    <name evidence="1" type="ORF">GCM10011583_25310</name>
</gene>
<evidence type="ECO:0000313" key="1">
    <source>
        <dbReference type="EMBL" id="GGJ92854.1"/>
    </source>
</evidence>
<protein>
    <submittedName>
        <fullName evidence="1">Uncharacterized protein</fullName>
    </submittedName>
</protein>
<accession>A0ABQ2E3F8</accession>
<keyword evidence="2" id="KW-1185">Reference proteome</keyword>
<proteinExistence type="predicted"/>
<sequence>MVQAFLGPVVVEADDERVAETALVRGMRRPQRRPGGEWHPVVRFRRRLVGECSGEVGQGQVVTRLVGGGEERVDGRVRAVVGEPAGPAAVSAAGKQRVLDGVCRGGVEARQTGVGIAGQRGLLGRCVTARAARDRRPNG</sequence>
<reference evidence="2" key="1">
    <citation type="journal article" date="2019" name="Int. J. Syst. Evol. Microbiol.">
        <title>The Global Catalogue of Microorganisms (GCM) 10K type strain sequencing project: providing services to taxonomists for standard genome sequencing and annotation.</title>
        <authorList>
            <consortium name="The Broad Institute Genomics Platform"/>
            <consortium name="The Broad Institute Genome Sequencing Center for Infectious Disease"/>
            <person name="Wu L."/>
            <person name="Ma J."/>
        </authorList>
    </citation>
    <scope>NUCLEOTIDE SEQUENCE [LARGE SCALE GENOMIC DNA]</scope>
    <source>
        <strain evidence="2">CGMCC 4.7275</strain>
    </source>
</reference>
<organism evidence="1 2">
    <name type="scientific">Streptomyces camponoticapitis</name>
    <dbReference type="NCBI Taxonomy" id="1616125"/>
    <lineage>
        <taxon>Bacteria</taxon>
        <taxon>Bacillati</taxon>
        <taxon>Actinomycetota</taxon>
        <taxon>Actinomycetes</taxon>
        <taxon>Kitasatosporales</taxon>
        <taxon>Streptomycetaceae</taxon>
        <taxon>Streptomyces</taxon>
    </lineage>
</organism>